<sequence>MRKVTRIRAAGPDHQVVTAEGGQGGYRRKPCPGCPWRVENDGSFPAEAFRHSAETAYDLSTHVFACHESGVERPHTCAGFLLRGADHNLAVRLGLRSGRFGSDVREDGGAMAIANGVPADDPVLAPCREGRSCR</sequence>
<reference evidence="1" key="1">
    <citation type="submission" date="2020-08" db="EMBL/GenBank/DDBJ databases">
        <title>Ramlibacter sp. GTP1 16S ribosomal RNA gene genome sequencing and assembly.</title>
        <authorList>
            <person name="Kang M."/>
        </authorList>
    </citation>
    <scope>NUCLEOTIDE SEQUENCE</scope>
    <source>
        <strain evidence="1">GTP1</strain>
    </source>
</reference>
<dbReference type="AlphaFoldDB" id="A0A923S4J3"/>
<gene>
    <name evidence="1" type="ORF">H8R02_23885</name>
</gene>
<comment type="caution">
    <text evidence="1">The sequence shown here is derived from an EMBL/GenBank/DDBJ whole genome shotgun (WGS) entry which is preliminary data.</text>
</comment>
<accession>A0A923S4J3</accession>
<dbReference type="Proteomes" id="UP000596827">
    <property type="component" value="Unassembled WGS sequence"/>
</dbReference>
<evidence type="ECO:0000313" key="2">
    <source>
        <dbReference type="Proteomes" id="UP000596827"/>
    </source>
</evidence>
<dbReference type="EMBL" id="JACORU010000011">
    <property type="protein sequence ID" value="MBC5767526.1"/>
    <property type="molecule type" value="Genomic_DNA"/>
</dbReference>
<name>A0A923S4J3_9BURK</name>
<keyword evidence="2" id="KW-1185">Reference proteome</keyword>
<proteinExistence type="predicted"/>
<organism evidence="1 2">
    <name type="scientific">Ramlibacter albus</name>
    <dbReference type="NCBI Taxonomy" id="2079448"/>
    <lineage>
        <taxon>Bacteria</taxon>
        <taxon>Pseudomonadati</taxon>
        <taxon>Pseudomonadota</taxon>
        <taxon>Betaproteobacteria</taxon>
        <taxon>Burkholderiales</taxon>
        <taxon>Comamonadaceae</taxon>
        <taxon>Ramlibacter</taxon>
    </lineage>
</organism>
<evidence type="ECO:0000313" key="1">
    <source>
        <dbReference type="EMBL" id="MBC5767526.1"/>
    </source>
</evidence>
<dbReference type="RefSeq" id="WP_187084011.1">
    <property type="nucleotide sequence ID" value="NZ_JACORU010000011.1"/>
</dbReference>
<dbReference type="InterPro" id="IPR046250">
    <property type="entry name" value="DUF6283"/>
</dbReference>
<protein>
    <submittedName>
        <fullName evidence="1">Uncharacterized protein</fullName>
    </submittedName>
</protein>
<dbReference type="Pfam" id="PF19800">
    <property type="entry name" value="DUF6283"/>
    <property type="match status" value="1"/>
</dbReference>